<dbReference type="AlphaFoldDB" id="A0A0V0HYN2"/>
<reference evidence="1" key="1">
    <citation type="submission" date="2015-12" db="EMBL/GenBank/DDBJ databases">
        <title>Gene expression during late stages of embryo sac development: a critical building block for successful pollen-pistil interactions.</title>
        <authorList>
            <person name="Liu Y."/>
            <person name="Joly V."/>
            <person name="Sabar M."/>
            <person name="Matton D.P."/>
        </authorList>
    </citation>
    <scope>NUCLEOTIDE SEQUENCE</scope>
</reference>
<sequence length="73" mass="8366">MIKLLILKKQNHVRIYEIREKSVENKCATLLTPNAQCNNIIIHSESIQSSAKDDHIESNLLEMLFEPFPTCLG</sequence>
<evidence type="ECO:0000313" key="1">
    <source>
        <dbReference type="EMBL" id="JAP25532.1"/>
    </source>
</evidence>
<name>A0A0V0HYN2_SOLCH</name>
<accession>A0A0V0HYN2</accession>
<proteinExistence type="predicted"/>
<protein>
    <submittedName>
        <fullName evidence="1">Putative ovule protein</fullName>
    </submittedName>
</protein>
<dbReference type="EMBL" id="GEDG01013191">
    <property type="protein sequence ID" value="JAP25532.1"/>
    <property type="molecule type" value="Transcribed_RNA"/>
</dbReference>
<organism evidence="1">
    <name type="scientific">Solanum chacoense</name>
    <name type="common">Chaco potato</name>
    <dbReference type="NCBI Taxonomy" id="4108"/>
    <lineage>
        <taxon>Eukaryota</taxon>
        <taxon>Viridiplantae</taxon>
        <taxon>Streptophyta</taxon>
        <taxon>Embryophyta</taxon>
        <taxon>Tracheophyta</taxon>
        <taxon>Spermatophyta</taxon>
        <taxon>Magnoliopsida</taxon>
        <taxon>eudicotyledons</taxon>
        <taxon>Gunneridae</taxon>
        <taxon>Pentapetalae</taxon>
        <taxon>asterids</taxon>
        <taxon>lamiids</taxon>
        <taxon>Solanales</taxon>
        <taxon>Solanaceae</taxon>
        <taxon>Solanoideae</taxon>
        <taxon>Solaneae</taxon>
        <taxon>Solanum</taxon>
    </lineage>
</organism>